<proteinExistence type="predicted"/>
<dbReference type="GO" id="GO:0016020">
    <property type="term" value="C:membrane"/>
    <property type="evidence" value="ECO:0007669"/>
    <property type="project" value="TreeGrafter"/>
</dbReference>
<dbReference type="Proteomes" id="UP000323142">
    <property type="component" value="Unassembled WGS sequence"/>
</dbReference>
<keyword evidence="1" id="KW-1133">Transmembrane helix</keyword>
<keyword evidence="1" id="KW-0472">Membrane</keyword>
<dbReference type="PANTHER" id="PTHR23028:SF131">
    <property type="entry name" value="BLR2367 PROTEIN"/>
    <property type="match status" value="1"/>
</dbReference>
<keyword evidence="3" id="KW-0808">Transferase</keyword>
<dbReference type="InterPro" id="IPR002656">
    <property type="entry name" value="Acyl_transf_3_dom"/>
</dbReference>
<dbReference type="GO" id="GO:0016747">
    <property type="term" value="F:acyltransferase activity, transferring groups other than amino-acyl groups"/>
    <property type="evidence" value="ECO:0007669"/>
    <property type="project" value="InterPro"/>
</dbReference>
<feature type="transmembrane region" description="Helical" evidence="1">
    <location>
        <begin position="32"/>
        <end position="51"/>
    </location>
</feature>
<dbReference type="PANTHER" id="PTHR23028">
    <property type="entry name" value="ACETYLTRANSFERASE"/>
    <property type="match status" value="1"/>
</dbReference>
<dbReference type="GO" id="GO:0000271">
    <property type="term" value="P:polysaccharide biosynthetic process"/>
    <property type="evidence" value="ECO:0007669"/>
    <property type="project" value="TreeGrafter"/>
</dbReference>
<feature type="transmembrane region" description="Helical" evidence="1">
    <location>
        <begin position="250"/>
        <end position="269"/>
    </location>
</feature>
<name>A0A5B2VHC6_9HYPH</name>
<protein>
    <submittedName>
        <fullName evidence="3">Acyltransferase</fullName>
    </submittedName>
</protein>
<evidence type="ECO:0000313" key="3">
    <source>
        <dbReference type="EMBL" id="KAA2238304.1"/>
    </source>
</evidence>
<dbReference type="AlphaFoldDB" id="A0A5B2VHC6"/>
<reference evidence="3 4" key="1">
    <citation type="submission" date="2019-09" db="EMBL/GenBank/DDBJ databases">
        <title>Salinarimonas rosea gen. nov., sp. nov., a new member of the a-2 subgroup of the Proteobacteria.</title>
        <authorList>
            <person name="Liu J."/>
        </authorList>
    </citation>
    <scope>NUCLEOTIDE SEQUENCE [LARGE SCALE GENOMIC DNA]</scope>
    <source>
        <strain evidence="3 4">BN140002</strain>
    </source>
</reference>
<keyword evidence="1" id="KW-0812">Transmembrane</keyword>
<keyword evidence="3" id="KW-0012">Acyltransferase</keyword>
<gene>
    <name evidence="3" type="ORF">F0L46_05615</name>
</gene>
<evidence type="ECO:0000313" key="4">
    <source>
        <dbReference type="Proteomes" id="UP000323142"/>
    </source>
</evidence>
<dbReference type="OrthoDB" id="9767863at2"/>
<organism evidence="3 4">
    <name type="scientific">Salinarimonas soli</name>
    <dbReference type="NCBI Taxonomy" id="1638099"/>
    <lineage>
        <taxon>Bacteria</taxon>
        <taxon>Pseudomonadati</taxon>
        <taxon>Pseudomonadota</taxon>
        <taxon>Alphaproteobacteria</taxon>
        <taxon>Hyphomicrobiales</taxon>
        <taxon>Salinarimonadaceae</taxon>
        <taxon>Salinarimonas</taxon>
    </lineage>
</organism>
<feature type="transmembrane region" description="Helical" evidence="1">
    <location>
        <begin position="187"/>
        <end position="208"/>
    </location>
</feature>
<comment type="caution">
    <text evidence="3">The sequence shown here is derived from an EMBL/GenBank/DDBJ whole genome shotgun (WGS) entry which is preliminary data.</text>
</comment>
<feature type="transmembrane region" description="Helical" evidence="1">
    <location>
        <begin position="87"/>
        <end position="111"/>
    </location>
</feature>
<dbReference type="EMBL" id="VUOA01000013">
    <property type="protein sequence ID" value="KAA2238304.1"/>
    <property type="molecule type" value="Genomic_DNA"/>
</dbReference>
<feature type="transmembrane region" description="Helical" evidence="1">
    <location>
        <begin position="131"/>
        <end position="151"/>
    </location>
</feature>
<sequence>MRDRPTVDLTGTAWCLARSSTGRRMIGNLQLLRGYAALAVVVYHLGFTYGLPHGTDFKGVAIFFVISGFLMSGFAHQSPAVFLWRRLARIAPLYWASTFLMVWLFGGWAWHDWRDVALSLAFVPHLDARGTWQPTLGVGWTLVLEMWFYLLFAGAMALVGRRAPLFVAGLLVALVAVLQVSGTRNVWALYLGHLYNLHFVLGIALFYATRSMKRPAVERPMLWLVLPLVMGIGAVICLSEPPPPDSWSHVISYMVPASIVGAAVWLARIGADMQNRWAMRLGDASYAVYLLHTIGIEWFRQKGVILHESVGWSVAFVVALVAVSYAVFRLFEVPARTILTRRPLRSGQAKPEPAVM</sequence>
<evidence type="ECO:0000259" key="2">
    <source>
        <dbReference type="Pfam" id="PF01757"/>
    </source>
</evidence>
<feature type="transmembrane region" description="Helical" evidence="1">
    <location>
        <begin position="220"/>
        <end position="238"/>
    </location>
</feature>
<feature type="transmembrane region" description="Helical" evidence="1">
    <location>
        <begin position="163"/>
        <end position="181"/>
    </location>
</feature>
<feature type="transmembrane region" description="Helical" evidence="1">
    <location>
        <begin position="281"/>
        <end position="299"/>
    </location>
</feature>
<dbReference type="Pfam" id="PF01757">
    <property type="entry name" value="Acyl_transf_3"/>
    <property type="match status" value="1"/>
</dbReference>
<reference evidence="3 4" key="2">
    <citation type="submission" date="2019-09" db="EMBL/GenBank/DDBJ databases">
        <authorList>
            <person name="Jin C."/>
        </authorList>
    </citation>
    <scope>NUCLEOTIDE SEQUENCE [LARGE SCALE GENOMIC DNA]</scope>
    <source>
        <strain evidence="3 4">BN140002</strain>
    </source>
</reference>
<keyword evidence="4" id="KW-1185">Reference proteome</keyword>
<feature type="transmembrane region" description="Helical" evidence="1">
    <location>
        <begin position="311"/>
        <end position="331"/>
    </location>
</feature>
<dbReference type="InterPro" id="IPR050879">
    <property type="entry name" value="Acyltransferase_3"/>
</dbReference>
<accession>A0A5B2VHC6</accession>
<feature type="domain" description="Acyltransferase 3" evidence="2">
    <location>
        <begin position="28"/>
        <end position="328"/>
    </location>
</feature>
<evidence type="ECO:0000256" key="1">
    <source>
        <dbReference type="SAM" id="Phobius"/>
    </source>
</evidence>
<feature type="transmembrane region" description="Helical" evidence="1">
    <location>
        <begin position="57"/>
        <end position="75"/>
    </location>
</feature>